<feature type="region of interest" description="Disordered" evidence="1">
    <location>
        <begin position="45"/>
        <end position="73"/>
    </location>
</feature>
<name>A0A9D1IQ83_9FIRM</name>
<dbReference type="Proteomes" id="UP000824082">
    <property type="component" value="Unassembled WGS sequence"/>
</dbReference>
<organism evidence="2 3">
    <name type="scientific">Candidatus Egerieicola faecale</name>
    <dbReference type="NCBI Taxonomy" id="2840774"/>
    <lineage>
        <taxon>Bacteria</taxon>
        <taxon>Bacillati</taxon>
        <taxon>Bacillota</taxon>
        <taxon>Clostridia</taxon>
        <taxon>Eubacteriales</taxon>
        <taxon>Oscillospiraceae</taxon>
        <taxon>Oscillospiraceae incertae sedis</taxon>
        <taxon>Candidatus Egerieicola</taxon>
    </lineage>
</organism>
<accession>A0A9D1IQ83</accession>
<evidence type="ECO:0000313" key="3">
    <source>
        <dbReference type="Proteomes" id="UP000824082"/>
    </source>
</evidence>
<protein>
    <submittedName>
        <fullName evidence="2">Uncharacterized protein</fullName>
    </submittedName>
</protein>
<dbReference type="EMBL" id="DVMX01000045">
    <property type="protein sequence ID" value="HIU41402.1"/>
    <property type="molecule type" value="Genomic_DNA"/>
</dbReference>
<gene>
    <name evidence="2" type="ORF">IAD19_02490</name>
</gene>
<proteinExistence type="predicted"/>
<reference evidence="2" key="2">
    <citation type="journal article" date="2021" name="PeerJ">
        <title>Extensive microbial diversity within the chicken gut microbiome revealed by metagenomics and culture.</title>
        <authorList>
            <person name="Gilroy R."/>
            <person name="Ravi A."/>
            <person name="Getino M."/>
            <person name="Pursley I."/>
            <person name="Horton D.L."/>
            <person name="Alikhan N.F."/>
            <person name="Baker D."/>
            <person name="Gharbi K."/>
            <person name="Hall N."/>
            <person name="Watson M."/>
            <person name="Adriaenssens E.M."/>
            <person name="Foster-Nyarko E."/>
            <person name="Jarju S."/>
            <person name="Secka A."/>
            <person name="Antonio M."/>
            <person name="Oren A."/>
            <person name="Chaudhuri R.R."/>
            <person name="La Ragione R."/>
            <person name="Hildebrand F."/>
            <person name="Pallen M.J."/>
        </authorList>
    </citation>
    <scope>NUCLEOTIDE SEQUENCE</scope>
    <source>
        <strain evidence="2">4509</strain>
    </source>
</reference>
<comment type="caution">
    <text evidence="2">The sequence shown here is derived from an EMBL/GenBank/DDBJ whole genome shotgun (WGS) entry which is preliminary data.</text>
</comment>
<evidence type="ECO:0000313" key="2">
    <source>
        <dbReference type="EMBL" id="HIU41402.1"/>
    </source>
</evidence>
<evidence type="ECO:0000256" key="1">
    <source>
        <dbReference type="SAM" id="MobiDB-lite"/>
    </source>
</evidence>
<sequence>MEILSCNQYNAETAPWAAASIYELAVYGEGESGDSDETTEIPIQTASAGTKAMPRSWTAPGSLADGCSAPPLR</sequence>
<reference evidence="2" key="1">
    <citation type="submission" date="2020-10" db="EMBL/GenBank/DDBJ databases">
        <authorList>
            <person name="Gilroy R."/>
        </authorList>
    </citation>
    <scope>NUCLEOTIDE SEQUENCE</scope>
    <source>
        <strain evidence="2">4509</strain>
    </source>
</reference>
<dbReference type="AlphaFoldDB" id="A0A9D1IQ83"/>